<dbReference type="SMART" id="SM00382">
    <property type="entry name" value="AAA"/>
    <property type="match status" value="1"/>
</dbReference>
<keyword evidence="6" id="KW-1185">Reference proteome</keyword>
<dbReference type="GO" id="GO:0016887">
    <property type="term" value="F:ATP hydrolysis activity"/>
    <property type="evidence" value="ECO:0007669"/>
    <property type="project" value="InterPro"/>
</dbReference>
<dbReference type="RefSeq" id="WP_005397116.1">
    <property type="nucleotide sequence ID" value="NZ_JH601088.1"/>
</dbReference>
<dbReference type="InterPro" id="IPR027417">
    <property type="entry name" value="P-loop_NTPase"/>
</dbReference>
<name>H3NLK6_9FIRM</name>
<protein>
    <recommendedName>
        <fullName evidence="4">ABC transporter domain-containing protein</fullName>
    </recommendedName>
</protein>
<dbReference type="EMBL" id="AGEI01000006">
    <property type="protein sequence ID" value="EHR35858.1"/>
    <property type="molecule type" value="Genomic_DNA"/>
</dbReference>
<keyword evidence="1" id="KW-0813">Transport</keyword>
<sequence>MIRFNNVTKRYGNGTVALKNFNLEISGGKVVGILGPNGSGKTTLLKMINGYLKPTSGTIEVLGQEINAETKKHVSYLPDSPFIPEDYTVTEAKKLWRSFFEDFNETKFNKLMKFMDLDQNLRMSDMSKGMNEKFHLSLILSRDAKIYVIDEPIAGVDLVSRDKILEAIFSNIEDDKLLIITTHLVDELETLFDDVVFVSKGEIVLQGNAEDLRLEKGKQISDIFKEIYGSMVY</sequence>
<comment type="caution">
    <text evidence="5">The sequence shown here is derived from an EMBL/GenBank/DDBJ whole genome shotgun (WGS) entry which is preliminary data.</text>
</comment>
<dbReference type="CDD" id="cd03230">
    <property type="entry name" value="ABC_DR_subfamily_A"/>
    <property type="match status" value="1"/>
</dbReference>
<organism evidence="5 6">
    <name type="scientific">Helcococcus kunzii ATCC 51366</name>
    <dbReference type="NCBI Taxonomy" id="883114"/>
    <lineage>
        <taxon>Bacteria</taxon>
        <taxon>Bacillati</taxon>
        <taxon>Bacillota</taxon>
        <taxon>Tissierellia</taxon>
        <taxon>Tissierellales</taxon>
        <taxon>Peptoniphilaceae</taxon>
        <taxon>Helcococcus</taxon>
    </lineage>
</organism>
<evidence type="ECO:0000256" key="1">
    <source>
        <dbReference type="ARBA" id="ARBA00022448"/>
    </source>
</evidence>
<evidence type="ECO:0000259" key="4">
    <source>
        <dbReference type="PROSITE" id="PS50893"/>
    </source>
</evidence>
<accession>H3NLK6</accession>
<dbReference type="GeneID" id="96998241"/>
<dbReference type="HOGENOM" id="CLU_000604_1_2_9"/>
<dbReference type="Proteomes" id="UP000004191">
    <property type="component" value="Unassembled WGS sequence"/>
</dbReference>
<keyword evidence="2" id="KW-0547">Nucleotide-binding</keyword>
<dbReference type="Pfam" id="PF00005">
    <property type="entry name" value="ABC_tran"/>
    <property type="match status" value="1"/>
</dbReference>
<dbReference type="PANTHER" id="PTHR42939:SF1">
    <property type="entry name" value="ABC TRANSPORTER ATP-BINDING PROTEIN ALBC-RELATED"/>
    <property type="match status" value="1"/>
</dbReference>
<evidence type="ECO:0000313" key="5">
    <source>
        <dbReference type="EMBL" id="EHR35858.1"/>
    </source>
</evidence>
<dbReference type="PANTHER" id="PTHR42939">
    <property type="entry name" value="ABC TRANSPORTER ATP-BINDING PROTEIN ALBC-RELATED"/>
    <property type="match status" value="1"/>
</dbReference>
<dbReference type="STRING" id="883114.HMPREF9709_00217"/>
<dbReference type="AlphaFoldDB" id="H3NLK6"/>
<feature type="domain" description="ABC transporter" evidence="4">
    <location>
        <begin position="2"/>
        <end position="225"/>
    </location>
</feature>
<evidence type="ECO:0000313" key="6">
    <source>
        <dbReference type="Proteomes" id="UP000004191"/>
    </source>
</evidence>
<dbReference type="PROSITE" id="PS50893">
    <property type="entry name" value="ABC_TRANSPORTER_2"/>
    <property type="match status" value="1"/>
</dbReference>
<dbReference type="eggNOG" id="COG1131">
    <property type="taxonomic scope" value="Bacteria"/>
</dbReference>
<reference evidence="5 6" key="1">
    <citation type="submission" date="2012-01" db="EMBL/GenBank/DDBJ databases">
        <title>The Genome Sequence of Helcococcus kunzii ATCC 51366.</title>
        <authorList>
            <consortium name="The Broad Institute Genome Sequencing Platform"/>
            <person name="Earl A."/>
            <person name="Ward D."/>
            <person name="Feldgarden M."/>
            <person name="Gevers D."/>
            <person name="Huys G."/>
            <person name="Young S.K."/>
            <person name="Zeng Q."/>
            <person name="Gargeya S."/>
            <person name="Fitzgerald M."/>
            <person name="Haas B."/>
            <person name="Abouelleil A."/>
            <person name="Alvarado L."/>
            <person name="Arachchi H.M."/>
            <person name="Berlin A."/>
            <person name="Chapman S.B."/>
            <person name="Gearin G."/>
            <person name="Goldberg J."/>
            <person name="Griggs A."/>
            <person name="Gujja S."/>
            <person name="Hansen M."/>
            <person name="Heiman D."/>
            <person name="Howarth C."/>
            <person name="Larimer J."/>
            <person name="Lui A."/>
            <person name="MacDonald P.J.P."/>
            <person name="McCowen C."/>
            <person name="Montmayeur A."/>
            <person name="Murphy C."/>
            <person name="Neiman D."/>
            <person name="Pearson M."/>
            <person name="Priest M."/>
            <person name="Roberts A."/>
            <person name="Saif S."/>
            <person name="Shea T."/>
            <person name="Sisk P."/>
            <person name="Stolte C."/>
            <person name="Sykes S."/>
            <person name="Wortman J."/>
            <person name="Nusbaum C."/>
            <person name="Birren B."/>
        </authorList>
    </citation>
    <scope>NUCLEOTIDE SEQUENCE [LARGE SCALE GENOMIC DNA]</scope>
    <source>
        <strain evidence="5 6">ATCC 51366</strain>
    </source>
</reference>
<dbReference type="InterPro" id="IPR051782">
    <property type="entry name" value="ABC_Transporter_VariousFunc"/>
</dbReference>
<dbReference type="InterPro" id="IPR003439">
    <property type="entry name" value="ABC_transporter-like_ATP-bd"/>
</dbReference>
<dbReference type="InterPro" id="IPR003593">
    <property type="entry name" value="AAA+_ATPase"/>
</dbReference>
<dbReference type="GO" id="GO:0005524">
    <property type="term" value="F:ATP binding"/>
    <property type="evidence" value="ECO:0007669"/>
    <property type="project" value="UniProtKB-KW"/>
</dbReference>
<evidence type="ECO:0000256" key="2">
    <source>
        <dbReference type="ARBA" id="ARBA00022741"/>
    </source>
</evidence>
<dbReference type="SUPFAM" id="SSF52540">
    <property type="entry name" value="P-loop containing nucleoside triphosphate hydrolases"/>
    <property type="match status" value="1"/>
</dbReference>
<gene>
    <name evidence="5" type="ORF">HMPREF9709_00217</name>
</gene>
<dbReference type="OrthoDB" id="9804819at2"/>
<proteinExistence type="predicted"/>
<keyword evidence="3" id="KW-0067">ATP-binding</keyword>
<evidence type="ECO:0000256" key="3">
    <source>
        <dbReference type="ARBA" id="ARBA00022840"/>
    </source>
</evidence>
<dbReference type="Gene3D" id="3.40.50.300">
    <property type="entry name" value="P-loop containing nucleotide triphosphate hydrolases"/>
    <property type="match status" value="1"/>
</dbReference>